<comment type="subcellular location">
    <subcellularLocation>
        <location evidence="1">Cell envelope</location>
    </subcellularLocation>
</comment>
<name>A0A4S4NE78_9BACT</name>
<dbReference type="GO" id="GO:0016020">
    <property type="term" value="C:membrane"/>
    <property type="evidence" value="ECO:0007669"/>
    <property type="project" value="InterPro"/>
</dbReference>
<protein>
    <submittedName>
        <fullName evidence="8">Efflux RND transporter periplasmic adaptor subunit</fullName>
    </submittedName>
</protein>
<feature type="domain" description="CusB-like beta-barrel" evidence="6">
    <location>
        <begin position="270"/>
        <end position="331"/>
    </location>
</feature>
<keyword evidence="5" id="KW-0812">Transmembrane</keyword>
<dbReference type="InterPro" id="IPR006143">
    <property type="entry name" value="RND_pump_MFP"/>
</dbReference>
<proteinExistence type="inferred from homology"/>
<organism evidence="8 9">
    <name type="scientific">Neolewinella litorea</name>
    <dbReference type="NCBI Taxonomy" id="2562452"/>
    <lineage>
        <taxon>Bacteria</taxon>
        <taxon>Pseudomonadati</taxon>
        <taxon>Bacteroidota</taxon>
        <taxon>Saprospiria</taxon>
        <taxon>Saprospirales</taxon>
        <taxon>Lewinellaceae</taxon>
        <taxon>Neolewinella</taxon>
    </lineage>
</organism>
<dbReference type="Gene3D" id="2.40.420.20">
    <property type="match status" value="1"/>
</dbReference>
<accession>A0A4S4NE78</accession>
<keyword evidence="9" id="KW-1185">Reference proteome</keyword>
<keyword evidence="5" id="KW-1133">Transmembrane helix</keyword>
<dbReference type="InterPro" id="IPR050465">
    <property type="entry name" value="UPF0194_transport"/>
</dbReference>
<evidence type="ECO:0000256" key="1">
    <source>
        <dbReference type="ARBA" id="ARBA00004196"/>
    </source>
</evidence>
<feature type="domain" description="YknX-like C-terminal permuted SH3-like" evidence="7">
    <location>
        <begin position="353"/>
        <end position="407"/>
    </location>
</feature>
<evidence type="ECO:0000256" key="4">
    <source>
        <dbReference type="SAM" id="Coils"/>
    </source>
</evidence>
<feature type="coiled-coil region" evidence="4">
    <location>
        <begin position="208"/>
        <end position="235"/>
    </location>
</feature>
<dbReference type="Gene3D" id="1.10.287.470">
    <property type="entry name" value="Helix hairpin bin"/>
    <property type="match status" value="1"/>
</dbReference>
<dbReference type="GO" id="GO:0030313">
    <property type="term" value="C:cell envelope"/>
    <property type="evidence" value="ECO:0007669"/>
    <property type="project" value="UniProtKB-SubCell"/>
</dbReference>
<evidence type="ECO:0000256" key="3">
    <source>
        <dbReference type="ARBA" id="ARBA00023054"/>
    </source>
</evidence>
<dbReference type="RefSeq" id="WP_136459680.1">
    <property type="nucleotide sequence ID" value="NZ_SRSF01000005.1"/>
</dbReference>
<evidence type="ECO:0000256" key="2">
    <source>
        <dbReference type="ARBA" id="ARBA00009477"/>
    </source>
</evidence>
<dbReference type="Pfam" id="PF25989">
    <property type="entry name" value="YknX_C"/>
    <property type="match status" value="1"/>
</dbReference>
<evidence type="ECO:0000313" key="9">
    <source>
        <dbReference type="Proteomes" id="UP000308528"/>
    </source>
</evidence>
<feature type="transmembrane region" description="Helical" evidence="5">
    <location>
        <begin position="18"/>
        <end position="36"/>
    </location>
</feature>
<dbReference type="PANTHER" id="PTHR32347:SF14">
    <property type="entry name" value="EFFLUX SYSTEM COMPONENT YKNX-RELATED"/>
    <property type="match status" value="1"/>
</dbReference>
<dbReference type="GO" id="GO:0022857">
    <property type="term" value="F:transmembrane transporter activity"/>
    <property type="evidence" value="ECO:0007669"/>
    <property type="project" value="InterPro"/>
</dbReference>
<dbReference type="EMBL" id="SRSF01000005">
    <property type="protein sequence ID" value="THH37832.1"/>
    <property type="molecule type" value="Genomic_DNA"/>
</dbReference>
<keyword evidence="5" id="KW-0472">Membrane</keyword>
<dbReference type="Pfam" id="PF25954">
    <property type="entry name" value="Beta-barrel_RND_2"/>
    <property type="match status" value="1"/>
</dbReference>
<dbReference type="SUPFAM" id="SSF111369">
    <property type="entry name" value="HlyD-like secretion proteins"/>
    <property type="match status" value="1"/>
</dbReference>
<sequence>MDRTLDPKDINRRRRNRLLGWVGLGAVLVAVIWFGLKMLRPTAAEDTLRFATVERGEVVNTINASALVLPAFEEQINAPVATTIDEVLLTAGTAVQAGDLLMRLDRDYVQLQLDSRRDQLAVKENSIGLLGLEYDRDLKELSYNAEIKKLELAAARAALADARRLLEIGGATQEEVEAAELAVRISELESHKLDNQLDYARNSLAGRKRQLQLEVGMEEKEVSQLSRRLRETEVRAPRAGVVTWVNENIGQQVTEGTALARVANLGRYKVEASCSDRYADQLAVGLPVELRLPGERLTGTVSAILPEVTENLVRFRVDLDNPAHTDLRPNLRTDLYVITSRVEDALRVKNGPVFRGGRSQSVFVVRDGEAVRRDIRIGARNGDYVEVEEGLQAGDRIVISDLEALKDLNAFKLDEE</sequence>
<reference evidence="8 9" key="1">
    <citation type="submission" date="2019-04" db="EMBL/GenBank/DDBJ databases">
        <title>Lewinella litorea sp. nov., isolated from a marine sand.</title>
        <authorList>
            <person name="Yoon J.-H."/>
        </authorList>
    </citation>
    <scope>NUCLEOTIDE SEQUENCE [LARGE SCALE GENOMIC DNA]</scope>
    <source>
        <strain evidence="8 9">HSMS-39</strain>
    </source>
</reference>
<keyword evidence="3 4" id="KW-0175">Coiled coil</keyword>
<dbReference type="OrthoDB" id="9806939at2"/>
<dbReference type="Proteomes" id="UP000308528">
    <property type="component" value="Unassembled WGS sequence"/>
</dbReference>
<dbReference type="NCBIfam" id="TIGR01730">
    <property type="entry name" value="RND_mfp"/>
    <property type="match status" value="1"/>
</dbReference>
<evidence type="ECO:0000259" key="7">
    <source>
        <dbReference type="Pfam" id="PF25989"/>
    </source>
</evidence>
<dbReference type="Gene3D" id="2.40.50.100">
    <property type="match status" value="1"/>
</dbReference>
<evidence type="ECO:0000313" key="8">
    <source>
        <dbReference type="EMBL" id="THH37832.1"/>
    </source>
</evidence>
<comment type="similarity">
    <text evidence="2">Belongs to the membrane fusion protein (MFP) (TC 8.A.1) family.</text>
</comment>
<gene>
    <name evidence="8" type="ORF">E4021_12390</name>
</gene>
<comment type="caution">
    <text evidence="8">The sequence shown here is derived from an EMBL/GenBank/DDBJ whole genome shotgun (WGS) entry which is preliminary data.</text>
</comment>
<evidence type="ECO:0000256" key="5">
    <source>
        <dbReference type="SAM" id="Phobius"/>
    </source>
</evidence>
<dbReference type="PANTHER" id="PTHR32347">
    <property type="entry name" value="EFFLUX SYSTEM COMPONENT YKNX-RELATED"/>
    <property type="match status" value="1"/>
</dbReference>
<dbReference type="Gene3D" id="2.40.30.170">
    <property type="match status" value="1"/>
</dbReference>
<dbReference type="InterPro" id="IPR058637">
    <property type="entry name" value="YknX-like_C"/>
</dbReference>
<dbReference type="InterPro" id="IPR058792">
    <property type="entry name" value="Beta-barrel_RND_2"/>
</dbReference>
<evidence type="ECO:0000259" key="6">
    <source>
        <dbReference type="Pfam" id="PF25954"/>
    </source>
</evidence>
<dbReference type="AlphaFoldDB" id="A0A4S4NE78"/>